<comment type="caution">
    <text evidence="1">The sequence shown here is derived from an EMBL/GenBank/DDBJ whole genome shotgun (WGS) entry which is preliminary data.</text>
</comment>
<name>A0A645GBE6_9ZZZZ</name>
<dbReference type="AlphaFoldDB" id="A0A645GBE6"/>
<sequence length="88" mass="9945">MIGNTRIIITSHSPYIIQYLQPQNIYIGLPGECGVAQFKRIRTSAQKMLIADASDADMSTGDYLFELISGTEEDRRMIERYLESVGNE</sequence>
<evidence type="ECO:0000313" key="1">
    <source>
        <dbReference type="EMBL" id="MPN23119.1"/>
    </source>
</evidence>
<gene>
    <name evidence="1" type="ORF">SDC9_170504</name>
</gene>
<accession>A0A645GBE6</accession>
<organism evidence="1">
    <name type="scientific">bioreactor metagenome</name>
    <dbReference type="NCBI Taxonomy" id="1076179"/>
    <lineage>
        <taxon>unclassified sequences</taxon>
        <taxon>metagenomes</taxon>
        <taxon>ecological metagenomes</taxon>
    </lineage>
</organism>
<protein>
    <recommendedName>
        <fullName evidence="2">ATPase AAA-type core domain-containing protein</fullName>
    </recommendedName>
</protein>
<proteinExistence type="predicted"/>
<evidence type="ECO:0008006" key="2">
    <source>
        <dbReference type="Google" id="ProtNLM"/>
    </source>
</evidence>
<dbReference type="EMBL" id="VSSQ01071520">
    <property type="protein sequence ID" value="MPN23119.1"/>
    <property type="molecule type" value="Genomic_DNA"/>
</dbReference>
<reference evidence="1" key="1">
    <citation type="submission" date="2019-08" db="EMBL/GenBank/DDBJ databases">
        <authorList>
            <person name="Kucharzyk K."/>
            <person name="Murdoch R.W."/>
            <person name="Higgins S."/>
            <person name="Loffler F."/>
        </authorList>
    </citation>
    <scope>NUCLEOTIDE SEQUENCE</scope>
</reference>